<dbReference type="PANTHER" id="PTHR32089:SF114">
    <property type="entry name" value="METHYL-ACCEPTING CHEMOTAXIS PROTEIN MCPB"/>
    <property type="match status" value="1"/>
</dbReference>
<gene>
    <name evidence="15" type="ORF">EK386_10200</name>
</gene>
<keyword evidence="5 12" id="KW-0812">Transmembrane</keyword>
<evidence type="ECO:0000256" key="8">
    <source>
        <dbReference type="ARBA" id="ARBA00023224"/>
    </source>
</evidence>
<evidence type="ECO:0000256" key="6">
    <source>
        <dbReference type="ARBA" id="ARBA00022989"/>
    </source>
</evidence>
<dbReference type="SUPFAM" id="SSF58104">
    <property type="entry name" value="Methyl-accepting chemotaxis protein (MCP) signaling domain"/>
    <property type="match status" value="1"/>
</dbReference>
<keyword evidence="6 12" id="KW-1133">Transmembrane helix</keyword>
<evidence type="ECO:0000259" key="14">
    <source>
        <dbReference type="PROSITE" id="PS50885"/>
    </source>
</evidence>
<evidence type="ECO:0000256" key="4">
    <source>
        <dbReference type="ARBA" id="ARBA00022500"/>
    </source>
</evidence>
<keyword evidence="7 12" id="KW-0472">Membrane</keyword>
<evidence type="ECO:0000256" key="1">
    <source>
        <dbReference type="ARBA" id="ARBA00004651"/>
    </source>
</evidence>
<dbReference type="Pfam" id="PF00015">
    <property type="entry name" value="MCPsignal"/>
    <property type="match status" value="1"/>
</dbReference>
<dbReference type="GO" id="GO:0007165">
    <property type="term" value="P:signal transduction"/>
    <property type="evidence" value="ECO:0007669"/>
    <property type="project" value="UniProtKB-KW"/>
</dbReference>
<accession>A0A3S0R6D0</accession>
<dbReference type="PANTHER" id="PTHR32089">
    <property type="entry name" value="METHYL-ACCEPTING CHEMOTAXIS PROTEIN MCPB"/>
    <property type="match status" value="1"/>
</dbReference>
<evidence type="ECO:0000259" key="13">
    <source>
        <dbReference type="PROSITE" id="PS50111"/>
    </source>
</evidence>
<evidence type="ECO:0000256" key="3">
    <source>
        <dbReference type="ARBA" id="ARBA00022481"/>
    </source>
</evidence>
<dbReference type="CDD" id="cd12913">
    <property type="entry name" value="PDC1_MCP_like"/>
    <property type="match status" value="1"/>
</dbReference>
<dbReference type="SMART" id="SM00304">
    <property type="entry name" value="HAMP"/>
    <property type="match status" value="1"/>
</dbReference>
<dbReference type="Gene3D" id="1.10.287.950">
    <property type="entry name" value="Methyl-accepting chemotaxis protein"/>
    <property type="match status" value="1"/>
</dbReference>
<name>A0A3S0R6D0_9BACI</name>
<dbReference type="InterPro" id="IPR033479">
    <property type="entry name" value="dCache_1"/>
</dbReference>
<dbReference type="Proteomes" id="UP000287910">
    <property type="component" value="Unassembled WGS sequence"/>
</dbReference>
<dbReference type="InterPro" id="IPR003660">
    <property type="entry name" value="HAMP_dom"/>
</dbReference>
<evidence type="ECO:0000313" key="15">
    <source>
        <dbReference type="EMBL" id="RUL52213.1"/>
    </source>
</evidence>
<keyword evidence="16" id="KW-1185">Reference proteome</keyword>
<keyword evidence="8 10" id="KW-0807">Transducer</keyword>
<dbReference type="GO" id="GO:0005886">
    <property type="term" value="C:plasma membrane"/>
    <property type="evidence" value="ECO:0007669"/>
    <property type="project" value="UniProtKB-SubCell"/>
</dbReference>
<evidence type="ECO:0000256" key="11">
    <source>
        <dbReference type="SAM" id="Coils"/>
    </source>
</evidence>
<dbReference type="Pfam" id="PF00672">
    <property type="entry name" value="HAMP"/>
    <property type="match status" value="1"/>
</dbReference>
<dbReference type="PROSITE" id="PS50885">
    <property type="entry name" value="HAMP"/>
    <property type="match status" value="1"/>
</dbReference>
<proteinExistence type="inferred from homology"/>
<dbReference type="SUPFAM" id="SSF103190">
    <property type="entry name" value="Sensory domain-like"/>
    <property type="match status" value="1"/>
</dbReference>
<dbReference type="AlphaFoldDB" id="A0A3S0R6D0"/>
<keyword evidence="11" id="KW-0175">Coiled coil</keyword>
<feature type="domain" description="Methyl-accepting transducer" evidence="13">
    <location>
        <begin position="377"/>
        <end position="634"/>
    </location>
</feature>
<comment type="caution">
    <text evidence="15">The sequence shown here is derived from an EMBL/GenBank/DDBJ whole genome shotgun (WGS) entry which is preliminary data.</text>
</comment>
<feature type="transmembrane region" description="Helical" evidence="12">
    <location>
        <begin position="285"/>
        <end position="305"/>
    </location>
</feature>
<dbReference type="InterPro" id="IPR004089">
    <property type="entry name" value="MCPsignal_dom"/>
</dbReference>
<dbReference type="Gene3D" id="6.10.340.10">
    <property type="match status" value="1"/>
</dbReference>
<evidence type="ECO:0000256" key="2">
    <source>
        <dbReference type="ARBA" id="ARBA00022475"/>
    </source>
</evidence>
<feature type="domain" description="HAMP" evidence="14">
    <location>
        <begin position="306"/>
        <end position="358"/>
    </location>
</feature>
<reference evidence="15 16" key="1">
    <citation type="submission" date="2018-12" db="EMBL/GenBank/DDBJ databases">
        <title>Lysinibacillus antri sp. nov., isolated from a cave soil.</title>
        <authorList>
            <person name="Narsing Rao M.P."/>
            <person name="Zhang H."/>
            <person name="Dong Z.-Y."/>
            <person name="Niu X.-K."/>
            <person name="Zhang K."/>
            <person name="Fang B.-Z."/>
            <person name="Kang Y.-Q."/>
            <person name="Xiao M."/>
            <person name="Li W.-J."/>
        </authorList>
    </citation>
    <scope>NUCLEOTIDE SEQUENCE [LARGE SCALE GENOMIC DNA]</scope>
    <source>
        <strain evidence="15 16">SYSU K30002</strain>
    </source>
</reference>
<dbReference type="CDD" id="cd06225">
    <property type="entry name" value="HAMP"/>
    <property type="match status" value="1"/>
</dbReference>
<evidence type="ECO:0000256" key="5">
    <source>
        <dbReference type="ARBA" id="ARBA00022692"/>
    </source>
</evidence>
<evidence type="ECO:0000313" key="16">
    <source>
        <dbReference type="Proteomes" id="UP000287910"/>
    </source>
</evidence>
<keyword evidence="4" id="KW-0145">Chemotaxis</keyword>
<evidence type="ECO:0000256" key="10">
    <source>
        <dbReference type="PROSITE-ProRule" id="PRU00284"/>
    </source>
</evidence>
<feature type="coiled-coil region" evidence="11">
    <location>
        <begin position="521"/>
        <end position="559"/>
    </location>
</feature>
<dbReference type="Pfam" id="PF02743">
    <property type="entry name" value="dCache_1"/>
    <property type="match status" value="1"/>
</dbReference>
<protein>
    <submittedName>
        <fullName evidence="15">Methyl-accepting chemotaxis protein</fullName>
    </submittedName>
</protein>
<keyword evidence="3" id="KW-0488">Methylation</keyword>
<dbReference type="RefSeq" id="WP_126659060.1">
    <property type="nucleotide sequence ID" value="NZ_RYYR01000011.1"/>
</dbReference>
<dbReference type="InterPro" id="IPR029151">
    <property type="entry name" value="Sensor-like_sf"/>
</dbReference>
<evidence type="ECO:0000256" key="9">
    <source>
        <dbReference type="ARBA" id="ARBA00029447"/>
    </source>
</evidence>
<dbReference type="PROSITE" id="PS50111">
    <property type="entry name" value="CHEMOTAXIS_TRANSDUC_2"/>
    <property type="match status" value="1"/>
</dbReference>
<dbReference type="CDD" id="cd12912">
    <property type="entry name" value="PDC2_MCP_like"/>
    <property type="match status" value="1"/>
</dbReference>
<organism evidence="15 16">
    <name type="scientific">Lysinibacillus antri</name>
    <dbReference type="NCBI Taxonomy" id="2498145"/>
    <lineage>
        <taxon>Bacteria</taxon>
        <taxon>Bacillati</taxon>
        <taxon>Bacillota</taxon>
        <taxon>Bacilli</taxon>
        <taxon>Bacillales</taxon>
        <taxon>Bacillaceae</taxon>
        <taxon>Lysinibacillus</taxon>
    </lineage>
</organism>
<sequence length="663" mass="72519">MRISIRWRIIAIVLVIVVLGLGALSTISSVLISSETEESVTDQSEVLVKELSNTITAFLGGYEKSLLNLAASKNVHEFYNNSTQYNDDADRTFRTELNNYLLYYDAASSIYFSDGDYTIIAPHFDGINELDIKSRSWYTNAIHNSNDVVWSEPYIDTVSNQYAITASVAVKDGEKVIGVIGVDIQLSQLTEMISSTELGYDGYPLILDDLGTALVHPNNMGENMSSQQYVQTILADSKMTNNLKADIEGAKSVVVYNKIPEIGWTVAAVYELQNLQALAKSLQKIIIIIAIIILIVAFVALYFFITRTMKPIKQLGLLMEEVAQGDLSVQIEVHSKDEIGLLAQHFNEMINKMKYLIQVVKTSSNEVEERSHHLSALAEETSASSIEVSSAVNEIAVGASSSSENADMVTESTIKLGTKINGMQEQSNALHTITQHAGKLNVVGQDKMEDLLGSFGHSKQNLVNMASAVKTLEHRIVAIGSVINTISEISAQTNLLALNASIEAARAGEHGKGFAVVAEEVRKLAEQSANATKDVKNTIQELQAESQQVTKQMSEMQQTFDNQGVVVEETGSLFNNLSALIKNMEETFINVTTEIEGVIKYKDRVVETIKEMSLTAQTTAAACEEVSASSDEQLTAIQSVAQASEQLNNVSTELAETVNKFKL</sequence>
<comment type="subcellular location">
    <subcellularLocation>
        <location evidence="1">Cell membrane</location>
        <topology evidence="1">Multi-pass membrane protein</topology>
    </subcellularLocation>
</comment>
<dbReference type="Gene3D" id="3.30.450.20">
    <property type="entry name" value="PAS domain"/>
    <property type="match status" value="2"/>
</dbReference>
<dbReference type="GO" id="GO:0006935">
    <property type="term" value="P:chemotaxis"/>
    <property type="evidence" value="ECO:0007669"/>
    <property type="project" value="UniProtKB-KW"/>
</dbReference>
<dbReference type="SMART" id="SM00283">
    <property type="entry name" value="MA"/>
    <property type="match status" value="1"/>
</dbReference>
<evidence type="ECO:0000256" key="12">
    <source>
        <dbReference type="SAM" id="Phobius"/>
    </source>
</evidence>
<dbReference type="EMBL" id="RYYR01000011">
    <property type="protein sequence ID" value="RUL52213.1"/>
    <property type="molecule type" value="Genomic_DNA"/>
</dbReference>
<keyword evidence="2" id="KW-1003">Cell membrane</keyword>
<evidence type="ECO:0000256" key="7">
    <source>
        <dbReference type="ARBA" id="ARBA00023136"/>
    </source>
</evidence>
<comment type="similarity">
    <text evidence="9">Belongs to the methyl-accepting chemotaxis (MCP) protein family.</text>
</comment>